<accession>A0AAV9IV50</accession>
<dbReference type="Gene3D" id="3.40.50.720">
    <property type="entry name" value="NAD(P)-binding Rossmann-like Domain"/>
    <property type="match status" value="1"/>
</dbReference>
<protein>
    <recommendedName>
        <fullName evidence="6">FAD dependent oxidoreductase domain-containing protein</fullName>
    </recommendedName>
</protein>
<reference evidence="7 8" key="1">
    <citation type="submission" date="2022-07" db="EMBL/GenBank/DDBJ databases">
        <title>Genome-wide signatures of adaptation to extreme environments.</title>
        <authorList>
            <person name="Cho C.H."/>
            <person name="Yoon H.S."/>
        </authorList>
    </citation>
    <scope>NUCLEOTIDE SEQUENCE [LARGE SCALE GENOMIC DNA]</scope>
    <source>
        <strain evidence="7 8">DBV 063 E5</strain>
    </source>
</reference>
<keyword evidence="4" id="KW-0274">FAD</keyword>
<evidence type="ECO:0000313" key="7">
    <source>
        <dbReference type="EMBL" id="KAK4536137.1"/>
    </source>
</evidence>
<dbReference type="Proteomes" id="UP001301350">
    <property type="component" value="Unassembled WGS sequence"/>
</dbReference>
<evidence type="ECO:0000256" key="5">
    <source>
        <dbReference type="ARBA" id="ARBA00023002"/>
    </source>
</evidence>
<comment type="similarity">
    <text evidence="2">Belongs to the DAMOX/DASOX family.</text>
</comment>
<evidence type="ECO:0000256" key="3">
    <source>
        <dbReference type="ARBA" id="ARBA00022630"/>
    </source>
</evidence>
<evidence type="ECO:0000259" key="6">
    <source>
        <dbReference type="Pfam" id="PF01266"/>
    </source>
</evidence>
<dbReference type="InterPro" id="IPR006076">
    <property type="entry name" value="FAD-dep_OxRdtase"/>
</dbReference>
<keyword evidence="5" id="KW-0560">Oxidoreductase</keyword>
<dbReference type="GO" id="GO:0019478">
    <property type="term" value="P:D-amino acid catabolic process"/>
    <property type="evidence" value="ECO:0007669"/>
    <property type="project" value="TreeGrafter"/>
</dbReference>
<dbReference type="GO" id="GO:0071949">
    <property type="term" value="F:FAD binding"/>
    <property type="evidence" value="ECO:0007669"/>
    <property type="project" value="InterPro"/>
</dbReference>
<dbReference type="PANTHER" id="PTHR11530:SF11">
    <property type="entry name" value="D-ASPARTATE OXIDASE"/>
    <property type="match status" value="1"/>
</dbReference>
<dbReference type="SUPFAM" id="SSF54373">
    <property type="entry name" value="FAD-linked reductases, C-terminal domain"/>
    <property type="match status" value="1"/>
</dbReference>
<dbReference type="GO" id="GO:0003884">
    <property type="term" value="F:D-amino-acid oxidase activity"/>
    <property type="evidence" value="ECO:0007669"/>
    <property type="project" value="InterPro"/>
</dbReference>
<keyword evidence="8" id="KW-1185">Reference proteome</keyword>
<dbReference type="GO" id="GO:0005737">
    <property type="term" value="C:cytoplasm"/>
    <property type="evidence" value="ECO:0007669"/>
    <property type="project" value="TreeGrafter"/>
</dbReference>
<evidence type="ECO:0000256" key="1">
    <source>
        <dbReference type="ARBA" id="ARBA00001974"/>
    </source>
</evidence>
<dbReference type="InterPro" id="IPR006181">
    <property type="entry name" value="D-amino_acid_oxidase_CS"/>
</dbReference>
<evidence type="ECO:0000256" key="2">
    <source>
        <dbReference type="ARBA" id="ARBA00006730"/>
    </source>
</evidence>
<proteinExistence type="inferred from homology"/>
<comment type="caution">
    <text evidence="7">The sequence shown here is derived from an EMBL/GenBank/DDBJ whole genome shotgun (WGS) entry which is preliminary data.</text>
</comment>
<dbReference type="AlphaFoldDB" id="A0AAV9IV50"/>
<organism evidence="7 8">
    <name type="scientific">Cyanidium caldarium</name>
    <name type="common">Red alga</name>
    <dbReference type="NCBI Taxonomy" id="2771"/>
    <lineage>
        <taxon>Eukaryota</taxon>
        <taxon>Rhodophyta</taxon>
        <taxon>Bangiophyceae</taxon>
        <taxon>Cyanidiales</taxon>
        <taxon>Cyanidiaceae</taxon>
        <taxon>Cyanidium</taxon>
    </lineage>
</organism>
<dbReference type="Pfam" id="PF01266">
    <property type="entry name" value="DAO"/>
    <property type="match status" value="1"/>
</dbReference>
<evidence type="ECO:0000313" key="8">
    <source>
        <dbReference type="Proteomes" id="UP001301350"/>
    </source>
</evidence>
<comment type="cofactor">
    <cofactor evidence="1">
        <name>FAD</name>
        <dbReference type="ChEBI" id="CHEBI:57692"/>
    </cofactor>
</comment>
<gene>
    <name evidence="7" type="ORF">CDCA_CDCA07G2162</name>
</gene>
<dbReference type="PANTHER" id="PTHR11530">
    <property type="entry name" value="D-AMINO ACID OXIDASE"/>
    <property type="match status" value="1"/>
</dbReference>
<dbReference type="EMBL" id="JANCYW010000007">
    <property type="protein sequence ID" value="KAK4536137.1"/>
    <property type="molecule type" value="Genomic_DNA"/>
</dbReference>
<dbReference type="Gene3D" id="3.30.9.10">
    <property type="entry name" value="D-Amino Acid Oxidase, subunit A, domain 2"/>
    <property type="match status" value="1"/>
</dbReference>
<keyword evidence="3" id="KW-0285">Flavoprotein</keyword>
<evidence type="ECO:0000256" key="4">
    <source>
        <dbReference type="ARBA" id="ARBA00022827"/>
    </source>
</evidence>
<feature type="domain" description="FAD dependent oxidoreductase" evidence="6">
    <location>
        <begin position="13"/>
        <end position="427"/>
    </location>
</feature>
<name>A0AAV9IV50_CYACA</name>
<dbReference type="SUPFAM" id="SSF51971">
    <property type="entry name" value="Nucleotide-binding domain"/>
    <property type="match status" value="1"/>
</dbReference>
<sequence length="435" mass="47051">MTFDNTSDTRPLVLVLGCGISGLSCATRLLELHGAARLRVRILAAEADAYRTTSYGCGGLWMPFHIDPVDQVRVWARQTYERLLREAAAEGGDGGGGGLDASGVGLFYGGKLLTAAPAADGGDLPYWREDVRDFCVITRAEWQTHRQHIDGTNRAMPCACRRPAAQLEALHFPDGYTHAISWLTAVVNMPVYITRLVERFKALGGEFAAPSTSDGQGAASPTTSPQFHSFEEVLTQYAAQEPLDRVLLIHTTGLGARELCRDHQVRPARGILLRVRRPVHCFLQAEGGPLGTATHPTYIIPRNGQMSSCGGTVLLDDDAAAYRHGGAGDGEPLNDTDRAIRDDIHRRCALLLPSVFAHTTSGDIAEVWWDGLRPVRDGGVRLEWERRPLPAEEGRRAGATVHVVHNYGHGGGGVTVSWGCANACAELVRQALKLG</sequence>
<dbReference type="PROSITE" id="PS00677">
    <property type="entry name" value="DAO"/>
    <property type="match status" value="1"/>
</dbReference>
<dbReference type="InterPro" id="IPR023209">
    <property type="entry name" value="DAO"/>
</dbReference>